<name>A0A7G7GCV3_9BACT</name>
<dbReference type="InterPro" id="IPR029044">
    <property type="entry name" value="Nucleotide-diphossugar_trans"/>
</dbReference>
<dbReference type="Pfam" id="PF00535">
    <property type="entry name" value="Glycos_transf_2"/>
    <property type="match status" value="1"/>
</dbReference>
<sequence length="340" mass="39075">MNTVKVTVLMAVYNGEAYIHQSVSSVLQQTFKNFELLIINDGSTDDSIKIVESFNDPRIRIIHNEKNLGLVSTRNKGLREARGEYIAILDCDDLALKARLKIQVDFLDSHPDCGLVSSNIIIIDSNNNQVKTIKYTGSSEYIKAQLFFNNYIAQSSVMIRKKALKGIIYRDEFPPAEDYDLWVRLAEIAKFKIIQQNLTYYRVHDSNISITKAKVADEAVKKILLYQLRELGITPTEKEFDLHIKVAGFKVERSLEFIEHSKNWLIKIYEANLRNNKFPITAFHKVILERYMVICGNSGTGLKGFFKFLNFPLFRLANIGYKDLGKILLKSLIKYQTKTM</sequence>
<keyword evidence="2" id="KW-0808">Transferase</keyword>
<dbReference type="EMBL" id="CP055156">
    <property type="protein sequence ID" value="QNF34987.1"/>
    <property type="molecule type" value="Genomic_DNA"/>
</dbReference>
<accession>A0A7G7GCV3</accession>
<dbReference type="RefSeq" id="WP_185271480.1">
    <property type="nucleotide sequence ID" value="NZ_CP055156.1"/>
</dbReference>
<proteinExistence type="predicted"/>
<dbReference type="PANTHER" id="PTHR22916">
    <property type="entry name" value="GLYCOSYLTRANSFERASE"/>
    <property type="match status" value="1"/>
</dbReference>
<protein>
    <submittedName>
        <fullName evidence="2">Glycosyltransferase family 2 protein</fullName>
    </submittedName>
</protein>
<dbReference type="InterPro" id="IPR001173">
    <property type="entry name" value="Glyco_trans_2-like"/>
</dbReference>
<keyword evidence="3" id="KW-1185">Reference proteome</keyword>
<reference evidence="2 3" key="1">
    <citation type="journal article" date="2018" name="Int. J. Syst. Evol. Microbiol.">
        <title>Adhaeribacter swui sp. nov., isolated from wet mud.</title>
        <authorList>
            <person name="Kim D.U."/>
            <person name="Kim K.W."/>
            <person name="Kang M.S."/>
            <person name="Kim J.Y."/>
            <person name="Jang J.H."/>
            <person name="Kim M.K."/>
        </authorList>
    </citation>
    <scope>NUCLEOTIDE SEQUENCE [LARGE SCALE GENOMIC DNA]</scope>
    <source>
        <strain evidence="2 3">KCTC 52873</strain>
    </source>
</reference>
<feature type="domain" description="Glycosyltransferase 2-like" evidence="1">
    <location>
        <begin position="7"/>
        <end position="164"/>
    </location>
</feature>
<gene>
    <name evidence="2" type="ORF">HUW51_20515</name>
</gene>
<dbReference type="Gene3D" id="3.90.550.10">
    <property type="entry name" value="Spore Coat Polysaccharide Biosynthesis Protein SpsA, Chain A"/>
    <property type="match status" value="1"/>
</dbReference>
<dbReference type="GO" id="GO:0016758">
    <property type="term" value="F:hexosyltransferase activity"/>
    <property type="evidence" value="ECO:0007669"/>
    <property type="project" value="UniProtKB-ARBA"/>
</dbReference>
<dbReference type="Proteomes" id="UP000515237">
    <property type="component" value="Chromosome"/>
</dbReference>
<dbReference type="KEGG" id="aswu:HUW51_20515"/>
<dbReference type="SUPFAM" id="SSF53448">
    <property type="entry name" value="Nucleotide-diphospho-sugar transferases"/>
    <property type="match status" value="1"/>
</dbReference>
<evidence type="ECO:0000313" key="2">
    <source>
        <dbReference type="EMBL" id="QNF34987.1"/>
    </source>
</evidence>
<dbReference type="PANTHER" id="PTHR22916:SF3">
    <property type="entry name" value="UDP-GLCNAC:BETAGAL BETA-1,3-N-ACETYLGLUCOSAMINYLTRANSFERASE-LIKE PROTEIN 1"/>
    <property type="match status" value="1"/>
</dbReference>
<organism evidence="2 3">
    <name type="scientific">Adhaeribacter swui</name>
    <dbReference type="NCBI Taxonomy" id="2086471"/>
    <lineage>
        <taxon>Bacteria</taxon>
        <taxon>Pseudomonadati</taxon>
        <taxon>Bacteroidota</taxon>
        <taxon>Cytophagia</taxon>
        <taxon>Cytophagales</taxon>
        <taxon>Hymenobacteraceae</taxon>
        <taxon>Adhaeribacter</taxon>
    </lineage>
</organism>
<dbReference type="CDD" id="cd00761">
    <property type="entry name" value="Glyco_tranf_GTA_type"/>
    <property type="match status" value="1"/>
</dbReference>
<dbReference type="AlphaFoldDB" id="A0A7G7GCV3"/>
<evidence type="ECO:0000259" key="1">
    <source>
        <dbReference type="Pfam" id="PF00535"/>
    </source>
</evidence>
<evidence type="ECO:0000313" key="3">
    <source>
        <dbReference type="Proteomes" id="UP000515237"/>
    </source>
</evidence>